<dbReference type="EMBL" id="GL377304">
    <property type="protein sequence ID" value="EFI99438.1"/>
    <property type="molecule type" value="Genomic_DNA"/>
</dbReference>
<evidence type="ECO:0000256" key="1">
    <source>
        <dbReference type="SAM" id="MobiDB-lite"/>
    </source>
</evidence>
<organism evidence="4">
    <name type="scientific">Schizophyllum commune (strain H4-8 / FGSC 9210)</name>
    <name type="common">Split gill fungus</name>
    <dbReference type="NCBI Taxonomy" id="578458"/>
    <lineage>
        <taxon>Eukaryota</taxon>
        <taxon>Fungi</taxon>
        <taxon>Dikarya</taxon>
        <taxon>Basidiomycota</taxon>
        <taxon>Agaricomycotina</taxon>
        <taxon>Agaricomycetes</taxon>
        <taxon>Agaricomycetidae</taxon>
        <taxon>Agaricales</taxon>
        <taxon>Schizophyllaceae</taxon>
        <taxon>Schizophyllum</taxon>
    </lineage>
</organism>
<protein>
    <recommendedName>
        <fullName evidence="2">Methyltransferase domain-containing protein</fullName>
    </recommendedName>
</protein>
<accession>D8PZH4</accession>
<dbReference type="InterPro" id="IPR029063">
    <property type="entry name" value="SAM-dependent_MTases_sf"/>
</dbReference>
<dbReference type="STRING" id="578458.D8PZH4"/>
<dbReference type="SUPFAM" id="SSF53335">
    <property type="entry name" value="S-adenosyl-L-methionine-dependent methyltransferases"/>
    <property type="match status" value="1"/>
</dbReference>
<evidence type="ECO:0000259" key="2">
    <source>
        <dbReference type="Pfam" id="PF13679"/>
    </source>
</evidence>
<evidence type="ECO:0000313" key="3">
    <source>
        <dbReference type="EMBL" id="EFI99438.1"/>
    </source>
</evidence>
<feature type="domain" description="Methyltransferase" evidence="2">
    <location>
        <begin position="94"/>
        <end position="256"/>
    </location>
</feature>
<gene>
    <name evidence="3" type="ORF">SCHCODRAFT_233323</name>
</gene>
<proteinExistence type="predicted"/>
<evidence type="ECO:0000313" key="4">
    <source>
        <dbReference type="Proteomes" id="UP000007431"/>
    </source>
</evidence>
<dbReference type="InterPro" id="IPR052220">
    <property type="entry name" value="METTL25"/>
</dbReference>
<keyword evidence="4" id="KW-1185">Reference proteome</keyword>
<feature type="compositionally biased region" description="Gly residues" evidence="1">
    <location>
        <begin position="452"/>
        <end position="469"/>
    </location>
</feature>
<name>D8PZH4_SCHCM</name>
<dbReference type="InterPro" id="IPR025714">
    <property type="entry name" value="Methyltranfer_dom"/>
</dbReference>
<sequence>MDCGDTRRLHEIQDAVSSELIDGLLRTHPNDISIISESWTFWWAWAASGSVPSSEAEKYELCAPWIRLLMYYCEKLRIAPDADHLASAVGMSPKKSHEVFRMTAYVESVIRDSGIDPSAACIVDVGAGQGYLTRTLQVHLRCRGVLALDADDLQTAGAKKWERKLGIEDSVTHRTIWITPSNLLETIDEWIRVMRRSEDEPIPVFLVALHACGSLTPTILRTFVAARRRHYSCEGTIPTWRPAGMVAVGCCYNLLQPGDFPMSAALSNYRRNQAPPAPALPASAYHLATQIPGTWPRTSEALADAMLAVRKIVWRALLSSEYALGSADARPAEQGSGDQRGTRPADEERPSDLRKSCLGTEGTGMRPEMQRLGKLNKRFYDNWDEFVAAAAAKMGFSPTQDRRPGHDPEQRAARESQLSVLHTLRCMIGPLVESLIVLDRKVWLVEQLNGAGGSADGSDGSAGGSGVELGAGTIEGAHAGHDPMTVTIENLFDQATGSGRNMSITALCSKH</sequence>
<dbReference type="AlphaFoldDB" id="D8PZH4"/>
<dbReference type="Pfam" id="PF13679">
    <property type="entry name" value="Methyltransf_32"/>
    <property type="match status" value="1"/>
</dbReference>
<dbReference type="InParanoid" id="D8PZH4"/>
<dbReference type="OMA" id="SDINDPP"/>
<dbReference type="HOGENOM" id="CLU_016581_1_2_1"/>
<dbReference type="VEuPathDB" id="FungiDB:SCHCODRAFT_02189452"/>
<dbReference type="Proteomes" id="UP000007431">
    <property type="component" value="Unassembled WGS sequence"/>
</dbReference>
<reference evidence="3 4" key="1">
    <citation type="journal article" date="2010" name="Nat. Biotechnol.">
        <title>Genome sequence of the model mushroom Schizophyllum commune.</title>
        <authorList>
            <person name="Ohm R.A."/>
            <person name="de Jong J.F."/>
            <person name="Lugones L.G."/>
            <person name="Aerts A."/>
            <person name="Kothe E."/>
            <person name="Stajich J.E."/>
            <person name="de Vries R.P."/>
            <person name="Record E."/>
            <person name="Levasseur A."/>
            <person name="Baker S.E."/>
            <person name="Bartholomew K.A."/>
            <person name="Coutinho P.M."/>
            <person name="Erdmann S."/>
            <person name="Fowler T.J."/>
            <person name="Gathman A.C."/>
            <person name="Lombard V."/>
            <person name="Henrissat B."/>
            <person name="Knabe N."/>
            <person name="Kuees U."/>
            <person name="Lilly W.W."/>
            <person name="Lindquist E."/>
            <person name="Lucas S."/>
            <person name="Magnuson J.K."/>
            <person name="Piumi F."/>
            <person name="Raudaskoski M."/>
            <person name="Salamov A."/>
            <person name="Schmutz J."/>
            <person name="Schwarze F.W.M.R."/>
            <person name="vanKuyk P.A."/>
            <person name="Horton J.S."/>
            <person name="Grigoriev I.V."/>
            <person name="Woesten H.A.B."/>
        </authorList>
    </citation>
    <scope>NUCLEOTIDE SEQUENCE [LARGE SCALE GENOMIC DNA]</scope>
    <source>
        <strain evidence="4">H4-8 / FGSC 9210</strain>
    </source>
</reference>
<feature type="region of interest" description="Disordered" evidence="1">
    <location>
        <begin position="452"/>
        <end position="480"/>
    </location>
</feature>
<feature type="compositionally biased region" description="Basic and acidic residues" evidence="1">
    <location>
        <begin position="340"/>
        <end position="355"/>
    </location>
</feature>
<dbReference type="PANTHER" id="PTHR12496:SF0">
    <property type="entry name" value="METHYLTRANSFERASE DOMAIN-CONTAINING PROTEIN"/>
    <property type="match status" value="1"/>
</dbReference>
<dbReference type="PANTHER" id="PTHR12496">
    <property type="entry name" value="CGI-41 METHYLTRANSFERASE"/>
    <property type="match status" value="1"/>
</dbReference>
<feature type="region of interest" description="Disordered" evidence="1">
    <location>
        <begin position="326"/>
        <end position="367"/>
    </location>
</feature>
<dbReference type="eggNOG" id="KOG2651">
    <property type="taxonomic scope" value="Eukaryota"/>
</dbReference>